<feature type="region of interest" description="Disordered" evidence="1">
    <location>
        <begin position="175"/>
        <end position="211"/>
    </location>
</feature>
<feature type="compositionally biased region" description="Polar residues" evidence="1">
    <location>
        <begin position="188"/>
        <end position="209"/>
    </location>
</feature>
<dbReference type="PANTHER" id="PTHR33781">
    <property type="entry name" value="PROTEIN PHYTOCHROME KINASE SUBSTRATE 1-RELATED"/>
    <property type="match status" value="1"/>
</dbReference>
<dbReference type="Proteomes" id="UP000790787">
    <property type="component" value="Chromosome 24"/>
</dbReference>
<sequence>MAMVKVTSALESNMPNNLNTKSGNNLLDASFSSYLNGTEDTFVHNLESSGNLSKKTDDGEIDIFSAEKYFNEGVDEENQENVTNSEPQNKHRIDKPATNISSLKQNTRPKTPSIHSESSWNSRSALLQNISRNHQHQPQANTNNKSYGKKFLARIGCNCYCKDKNSVKVDDQVGENSFNKGKYHGKSKQNPIKTRSLAQSSESSTTGANHQDLHFKKIDELGFGKVPVFDPIAGNPGVKIQLQKEEDINRKSLEVFGSSITEKERTKLSLEKKVSMLTWDAIATKPEEIDIINIGASSNGTYEDDYAESDASSDLFEIESFPSNNTANPSFARQGSDGMSCYAPSEVSIDWSVVTASAADFSIMSDSEETKIPSIRTKYGKETAGREKAKRRSGILLGCNSHKAVGVVGDAYKGSEKTSMEMTQRQLKNECVVPMTRFHAESKLSRFDGGNRKHEFTTRSFSSSYTERPADFLYI</sequence>
<gene>
    <name evidence="3" type="primary">LOC107760515</name>
</gene>
<dbReference type="PaxDb" id="4097-A0A1S3X2L1"/>
<dbReference type="OMA" id="MSCKSHK"/>
<dbReference type="PANTHER" id="PTHR33781:SF4">
    <property type="entry name" value="PROTEIN PHYTOCHROME KINASE SUBSTRATE 1"/>
    <property type="match status" value="1"/>
</dbReference>
<dbReference type="InterPro" id="IPR039615">
    <property type="entry name" value="PKS"/>
</dbReference>
<organism evidence="2 3">
    <name type="scientific">Nicotiana tabacum</name>
    <name type="common">Common tobacco</name>
    <dbReference type="NCBI Taxonomy" id="4097"/>
    <lineage>
        <taxon>Eukaryota</taxon>
        <taxon>Viridiplantae</taxon>
        <taxon>Streptophyta</taxon>
        <taxon>Embryophyta</taxon>
        <taxon>Tracheophyta</taxon>
        <taxon>Spermatophyta</taxon>
        <taxon>Magnoliopsida</taxon>
        <taxon>eudicotyledons</taxon>
        <taxon>Gunneridae</taxon>
        <taxon>Pentapetalae</taxon>
        <taxon>asterids</taxon>
        <taxon>lamiids</taxon>
        <taxon>Solanales</taxon>
        <taxon>Solanaceae</taxon>
        <taxon>Nicotianoideae</taxon>
        <taxon>Nicotianeae</taxon>
        <taxon>Nicotiana</taxon>
    </lineage>
</organism>
<reference evidence="2" key="1">
    <citation type="journal article" date="2014" name="Nat. Commun.">
        <title>The tobacco genome sequence and its comparison with those of tomato and potato.</title>
        <authorList>
            <person name="Sierro N."/>
            <person name="Battey J.N."/>
            <person name="Ouadi S."/>
            <person name="Bakaher N."/>
            <person name="Bovet L."/>
            <person name="Willig A."/>
            <person name="Goepfert S."/>
            <person name="Peitsch M.C."/>
            <person name="Ivanov N.V."/>
        </authorList>
    </citation>
    <scope>NUCLEOTIDE SEQUENCE [LARGE SCALE GENOMIC DNA]</scope>
</reference>
<dbReference type="STRING" id="4097.A0A1S3X2L1"/>
<dbReference type="RefSeq" id="XP_016434061.1">
    <property type="nucleotide sequence ID" value="XM_016578575.2"/>
</dbReference>
<reference evidence="3" key="2">
    <citation type="submission" date="2025-08" db="UniProtKB">
        <authorList>
            <consortium name="RefSeq"/>
        </authorList>
    </citation>
    <scope>IDENTIFICATION</scope>
    <source>
        <tissue evidence="3">Leaf</tissue>
    </source>
</reference>
<evidence type="ECO:0000256" key="1">
    <source>
        <dbReference type="SAM" id="MobiDB-lite"/>
    </source>
</evidence>
<dbReference type="GeneID" id="107760515"/>
<evidence type="ECO:0000313" key="2">
    <source>
        <dbReference type="Proteomes" id="UP000790787"/>
    </source>
</evidence>
<feature type="compositionally biased region" description="Polar residues" evidence="1">
    <location>
        <begin position="98"/>
        <end position="121"/>
    </location>
</feature>
<dbReference type="RefSeq" id="XP_016434061.1">
    <property type="nucleotide sequence ID" value="XM_016578575.1"/>
</dbReference>
<feature type="region of interest" description="Disordered" evidence="1">
    <location>
        <begin position="74"/>
        <end position="121"/>
    </location>
</feature>
<name>A0A1S3X2L1_TOBAC</name>
<evidence type="ECO:0000313" key="3">
    <source>
        <dbReference type="RefSeq" id="XP_016434061.1"/>
    </source>
</evidence>
<dbReference type="KEGG" id="nta:107760515"/>
<keyword evidence="2" id="KW-1185">Reference proteome</keyword>
<dbReference type="AlphaFoldDB" id="A0A1S3X2L1"/>
<dbReference type="GO" id="GO:0009638">
    <property type="term" value="P:phototropism"/>
    <property type="evidence" value="ECO:0007669"/>
    <property type="project" value="InterPro"/>
</dbReference>
<accession>A0A1S3X2L1</accession>
<dbReference type="OrthoDB" id="760005at2759"/>
<protein>
    <submittedName>
        <fullName evidence="3">Protein PHYTOCHROME KINASE SUBSTRATE 2-like</fullName>
    </submittedName>
</protein>
<proteinExistence type="predicted"/>